<dbReference type="EMBL" id="JEMT01025886">
    <property type="protein sequence ID" value="EXX60584.1"/>
    <property type="molecule type" value="Genomic_DNA"/>
</dbReference>
<keyword evidence="9" id="KW-0175">Coiled coil</keyword>
<dbReference type="GO" id="GO:0006325">
    <property type="term" value="P:chromatin organization"/>
    <property type="evidence" value="ECO:0007669"/>
    <property type="project" value="UniProtKB-KW"/>
</dbReference>
<dbReference type="GO" id="GO:0006281">
    <property type="term" value="P:DNA repair"/>
    <property type="evidence" value="ECO:0007669"/>
    <property type="project" value="UniProtKB-KW"/>
</dbReference>
<feature type="compositionally biased region" description="Basic and acidic residues" evidence="10">
    <location>
        <begin position="686"/>
        <end position="698"/>
    </location>
</feature>
<keyword evidence="4" id="KW-0156">Chromatin regulator</keyword>
<dbReference type="PANTHER" id="PTHR46459">
    <property type="entry name" value="E1A-BINDING PROTEIN P400-RELATED"/>
    <property type="match status" value="1"/>
</dbReference>
<gene>
    <name evidence="13" type="ORF">RirG_178500</name>
</gene>
<evidence type="ECO:0000256" key="5">
    <source>
        <dbReference type="ARBA" id="ARBA00023204"/>
    </source>
</evidence>
<dbReference type="Gene3D" id="1.10.10.60">
    <property type="entry name" value="Homeodomain-like"/>
    <property type="match status" value="1"/>
</dbReference>
<keyword evidence="5" id="KW-0234">DNA repair</keyword>
<evidence type="ECO:0000256" key="7">
    <source>
        <dbReference type="ARBA" id="ARBA00025178"/>
    </source>
</evidence>
<feature type="region of interest" description="Disordered" evidence="10">
    <location>
        <begin position="368"/>
        <end position="403"/>
    </location>
</feature>
<comment type="caution">
    <text evidence="13">The sequence shown here is derived from an EMBL/GenBank/DDBJ whole genome shotgun (WGS) entry which is preliminary data.</text>
</comment>
<feature type="compositionally biased region" description="Basic and acidic residues" evidence="10">
    <location>
        <begin position="526"/>
        <end position="550"/>
    </location>
</feature>
<dbReference type="GO" id="GO:0005634">
    <property type="term" value="C:nucleus"/>
    <property type="evidence" value="ECO:0007669"/>
    <property type="project" value="UniProtKB-SubCell"/>
</dbReference>
<evidence type="ECO:0000256" key="4">
    <source>
        <dbReference type="ARBA" id="ARBA00022853"/>
    </source>
</evidence>
<feature type="compositionally biased region" description="Low complexity" evidence="10">
    <location>
        <begin position="892"/>
        <end position="909"/>
    </location>
</feature>
<dbReference type="PROSITE" id="PS51204">
    <property type="entry name" value="HSA"/>
    <property type="match status" value="1"/>
</dbReference>
<organism evidence="13 14">
    <name type="scientific">Rhizophagus irregularis (strain DAOM 197198w)</name>
    <name type="common">Glomus intraradices</name>
    <dbReference type="NCBI Taxonomy" id="1432141"/>
    <lineage>
        <taxon>Eukaryota</taxon>
        <taxon>Fungi</taxon>
        <taxon>Fungi incertae sedis</taxon>
        <taxon>Mucoromycota</taxon>
        <taxon>Glomeromycotina</taxon>
        <taxon>Glomeromycetes</taxon>
        <taxon>Glomerales</taxon>
        <taxon>Glomeraceae</taxon>
        <taxon>Rhizophagus</taxon>
    </lineage>
</organism>
<dbReference type="PANTHER" id="PTHR46459:SF1">
    <property type="entry name" value="E1A-BINDING PROTEIN P400"/>
    <property type="match status" value="1"/>
</dbReference>
<dbReference type="Proteomes" id="UP000022910">
    <property type="component" value="Unassembled WGS sequence"/>
</dbReference>
<proteinExistence type="inferred from homology"/>
<evidence type="ECO:0000256" key="1">
    <source>
        <dbReference type="ARBA" id="ARBA00004123"/>
    </source>
</evidence>
<evidence type="ECO:0000259" key="11">
    <source>
        <dbReference type="PROSITE" id="PS50090"/>
    </source>
</evidence>
<evidence type="ECO:0000256" key="10">
    <source>
        <dbReference type="SAM" id="MobiDB-lite"/>
    </source>
</evidence>
<dbReference type="STRING" id="1432141.A0A015JZR9"/>
<feature type="compositionally biased region" description="Low complexity" evidence="10">
    <location>
        <begin position="178"/>
        <end position="194"/>
    </location>
</feature>
<evidence type="ECO:0000313" key="14">
    <source>
        <dbReference type="Proteomes" id="UP000022910"/>
    </source>
</evidence>
<dbReference type="InterPro" id="IPR009057">
    <property type="entry name" value="Homeodomain-like_sf"/>
</dbReference>
<dbReference type="OMA" id="KPLDCKN"/>
<feature type="region of interest" description="Disordered" evidence="10">
    <location>
        <begin position="892"/>
        <end position="921"/>
    </location>
</feature>
<protein>
    <recommendedName>
        <fullName evidence="8">Vacuolar import and degradation protein 21</fullName>
    </recommendedName>
</protein>
<feature type="domain" description="HSA" evidence="12">
    <location>
        <begin position="299"/>
        <end position="371"/>
    </location>
</feature>
<keyword evidence="3" id="KW-0227">DNA damage</keyword>
<accession>A0A015JZR9</accession>
<dbReference type="SUPFAM" id="SSF46689">
    <property type="entry name" value="Homeodomain-like"/>
    <property type="match status" value="1"/>
</dbReference>
<evidence type="ECO:0000313" key="13">
    <source>
        <dbReference type="EMBL" id="EXX60584.1"/>
    </source>
</evidence>
<dbReference type="OrthoDB" id="5364245at2759"/>
<feature type="compositionally biased region" description="Acidic residues" evidence="10">
    <location>
        <begin position="551"/>
        <end position="560"/>
    </location>
</feature>
<dbReference type="Pfam" id="PF13921">
    <property type="entry name" value="Myb_DNA-bind_6"/>
    <property type="match status" value="1"/>
</dbReference>
<dbReference type="PROSITE" id="PS50090">
    <property type="entry name" value="MYB_LIKE"/>
    <property type="match status" value="1"/>
</dbReference>
<evidence type="ECO:0000256" key="2">
    <source>
        <dbReference type="ARBA" id="ARBA00008913"/>
    </source>
</evidence>
<feature type="coiled-coil region" evidence="9">
    <location>
        <begin position="24"/>
        <end position="54"/>
    </location>
</feature>
<feature type="compositionally biased region" description="Polar residues" evidence="10">
    <location>
        <begin position="910"/>
        <end position="921"/>
    </location>
</feature>
<dbReference type="Pfam" id="PF07529">
    <property type="entry name" value="HSA"/>
    <property type="match status" value="1"/>
</dbReference>
<dbReference type="InterPro" id="IPR001005">
    <property type="entry name" value="SANT/Myb"/>
</dbReference>
<feature type="region of interest" description="Disordered" evidence="10">
    <location>
        <begin position="176"/>
        <end position="195"/>
    </location>
</feature>
<comment type="function">
    <text evidence="7">Component of the NuA4 histone acetyltransferase complex which is involved in transcriptional activation of selected genes principally by acetylation of nucleosomal histone H4 and H2A. The NuA4 complex is also involved in DNA repair.</text>
</comment>
<dbReference type="AlphaFoldDB" id="A0A015JZR9"/>
<evidence type="ECO:0000259" key="12">
    <source>
        <dbReference type="PROSITE" id="PS51204"/>
    </source>
</evidence>
<dbReference type="HOGENOM" id="CLU_316670_0_0_1"/>
<dbReference type="InterPro" id="IPR014012">
    <property type="entry name" value="HSA_dom"/>
</dbReference>
<evidence type="ECO:0000256" key="3">
    <source>
        <dbReference type="ARBA" id="ARBA00022763"/>
    </source>
</evidence>
<feature type="region of interest" description="Disordered" evidence="10">
    <location>
        <begin position="686"/>
        <end position="736"/>
    </location>
</feature>
<dbReference type="SMART" id="SM00573">
    <property type="entry name" value="HSA"/>
    <property type="match status" value="1"/>
</dbReference>
<dbReference type="SMART" id="SM00717">
    <property type="entry name" value="SANT"/>
    <property type="match status" value="1"/>
</dbReference>
<evidence type="ECO:0000256" key="6">
    <source>
        <dbReference type="ARBA" id="ARBA00023242"/>
    </source>
</evidence>
<reference evidence="13 14" key="1">
    <citation type="submission" date="2014-02" db="EMBL/GenBank/DDBJ databases">
        <title>Single nucleus genome sequencing reveals high similarity among nuclei of an endomycorrhizal fungus.</title>
        <authorList>
            <person name="Lin K."/>
            <person name="Geurts R."/>
            <person name="Zhang Z."/>
            <person name="Limpens E."/>
            <person name="Saunders D.G."/>
            <person name="Mu D."/>
            <person name="Pang E."/>
            <person name="Cao H."/>
            <person name="Cha H."/>
            <person name="Lin T."/>
            <person name="Zhou Q."/>
            <person name="Shang Y."/>
            <person name="Li Y."/>
            <person name="Ivanov S."/>
            <person name="Sharma T."/>
            <person name="Velzen R.V."/>
            <person name="Ruijter N.D."/>
            <person name="Aanen D.K."/>
            <person name="Win J."/>
            <person name="Kamoun S."/>
            <person name="Bisseling T."/>
            <person name="Huang S."/>
        </authorList>
    </citation>
    <scope>NUCLEOTIDE SEQUENCE [LARGE SCALE GENOMIC DNA]</scope>
    <source>
        <strain evidence="14">DAOM197198w</strain>
    </source>
</reference>
<name>A0A015JZR9_RHIIW</name>
<evidence type="ECO:0000256" key="9">
    <source>
        <dbReference type="SAM" id="Coils"/>
    </source>
</evidence>
<feature type="region of interest" description="Disordered" evidence="10">
    <location>
        <begin position="526"/>
        <end position="567"/>
    </location>
</feature>
<dbReference type="GO" id="GO:0035267">
    <property type="term" value="C:NuA4 histone acetyltransferase complex"/>
    <property type="evidence" value="ECO:0007669"/>
    <property type="project" value="UniProtKB-ARBA"/>
</dbReference>
<keyword evidence="14" id="KW-1185">Reference proteome</keyword>
<comment type="subcellular location">
    <subcellularLocation>
        <location evidence="1">Nucleus</location>
    </subcellularLocation>
</comment>
<keyword evidence="6" id="KW-0539">Nucleus</keyword>
<feature type="domain" description="Myb-like" evidence="11">
    <location>
        <begin position="593"/>
        <end position="640"/>
    </location>
</feature>
<evidence type="ECO:0000256" key="8">
    <source>
        <dbReference type="ARBA" id="ARBA00029670"/>
    </source>
</evidence>
<comment type="similarity">
    <text evidence="2">Belongs to the EAF1 family.</text>
</comment>
<dbReference type="GO" id="GO:0003682">
    <property type="term" value="F:chromatin binding"/>
    <property type="evidence" value="ECO:0007669"/>
    <property type="project" value="TreeGrafter"/>
</dbReference>
<dbReference type="CDD" id="cd00167">
    <property type="entry name" value="SANT"/>
    <property type="match status" value="1"/>
</dbReference>
<sequence>MEPNASNPSMGKETHVVDDGSLNLKIKELRIKAEEAKQQELNELRDKHESALRQLFYLLSKPDSTETYTELIEDISKVDQILLKNYLQSNKLEKNWEVDKSSTKPDNITTQSITTLSIAEQSQTSQQINIQFPIQSDQTIQTKKKRVSIPTERMVTRAVSGAINPKTVDEILKEAERGSGLSSSLTSPTSATTPRIPVRLNIPQRKQSLQRTNNILLSEGRHLSSSSTGRIDTNLSRSFDRETIIINFNNNPVYKSLQPPKKAITTSEWRVAIEEVKYARVIERIEELKRQGFWSRKQIEPFRDPPRYKTHWDYLLEEMIWMRTDFREERKQKIKAAYILALAVQDWHMTEDKSIVCVKRRIPEKRPLFSSPTYTHDENNKSDSTTMDNDEMKGKTEEYNTNGHLSQDNKWTLHTDDVMIDVESVDDDSSRIDINQENIKDNDSIKMPPPIAPHVLQSLRQKVFNLPEDALICRLEGSDQQVYEVDSIFPDLPVYKPPEPSENDIYFDEIHCYKIMPISKCLWRKPPKENPNKRRYESEDQPRTKKIKLESEEESNENQYEESTLFTSHATSEQQIQIRVTAPKKDQDSTAIWYPEDDELLMSLTKKYQYNWDLIADAWNSSRGLITGYERSPWECYVRWTQKDDMSQFIINHYNENVNDASTVEILTDNANDAAALSLNMRPKREMPKNIQKRDITKPRRNSSLAEAMKKAAKKRADSNQKQLQNRRSHDQPTPIMHHVMTPIELSKMKSDQERQLQTALLEQRQAAVLAFQGHRQQPMVMRPQANPAMTYIAAQTRPPTGMATNQQLQAFVQQQRAAAAIAVQHRHHPQQITQSMAHAAQHAQFYNPHFRNQAHAQRNQAILQGAHASVIPNPIVQQQIVQQQAAVRQQAQIPQQAAQQTQNIQQTQENVVPQSQQQPN</sequence>